<name>A0ACC7M7R9_9BURK</name>
<evidence type="ECO:0000313" key="2">
    <source>
        <dbReference type="Proteomes" id="UP001168096"/>
    </source>
</evidence>
<evidence type="ECO:0000313" key="1">
    <source>
        <dbReference type="EMBL" id="MFJ1467922.1"/>
    </source>
</evidence>
<gene>
    <name evidence="1" type="ORF">QPK29_009390</name>
</gene>
<proteinExistence type="predicted"/>
<protein>
    <submittedName>
        <fullName evidence="1">Uncharacterized protein</fullName>
    </submittedName>
</protein>
<accession>A0ACC7M7R9</accession>
<reference evidence="1" key="1">
    <citation type="submission" date="2024-11" db="EMBL/GenBank/DDBJ databases">
        <title>Description of Massilia orientalis sp. nov., isolated from rhizosphere soil of Ageratina adenophora.</title>
        <authorList>
            <person name="Wang Y."/>
        </authorList>
    </citation>
    <scope>NUCLEOTIDE SEQUENCE</scope>
    <source>
        <strain evidence="1">YIM B02787</strain>
    </source>
</reference>
<dbReference type="Proteomes" id="UP001168096">
    <property type="component" value="Unassembled WGS sequence"/>
</dbReference>
<comment type="caution">
    <text evidence="1">The sequence shown here is derived from an EMBL/GenBank/DDBJ whole genome shotgun (WGS) entry which is preliminary data.</text>
</comment>
<sequence length="97" mass="10492">MGEVVFSVFFALSMWSLTIMVTARRRMAVVRWIGGAYIALLILINLAALCFLIDGMKAGNATDAALAAGATLVIVAECWWLYAFAFPAEAARYVDPA</sequence>
<dbReference type="EMBL" id="JASNRB020000005">
    <property type="protein sequence ID" value="MFJ1467922.1"/>
    <property type="molecule type" value="Genomic_DNA"/>
</dbReference>
<organism evidence="1 2">
    <name type="scientific">Massilia orientalis</name>
    <dbReference type="NCBI Taxonomy" id="3050128"/>
    <lineage>
        <taxon>Bacteria</taxon>
        <taxon>Pseudomonadati</taxon>
        <taxon>Pseudomonadota</taxon>
        <taxon>Betaproteobacteria</taxon>
        <taxon>Burkholderiales</taxon>
        <taxon>Oxalobacteraceae</taxon>
        <taxon>Telluria group</taxon>
        <taxon>Massilia</taxon>
    </lineage>
</organism>
<keyword evidence="2" id="KW-1185">Reference proteome</keyword>